<proteinExistence type="predicted"/>
<reference evidence="2 3" key="1">
    <citation type="submission" date="2016-10" db="EMBL/GenBank/DDBJ databases">
        <authorList>
            <person name="de Groot N.N."/>
        </authorList>
    </citation>
    <scope>NUCLEOTIDE SEQUENCE [LARGE SCALE GENOMIC DNA]</scope>
    <source>
        <strain evidence="2 3">L14</strain>
    </source>
</reference>
<dbReference type="EMBL" id="FOJX01000002">
    <property type="protein sequence ID" value="SFA82440.1"/>
    <property type="molecule type" value="Genomic_DNA"/>
</dbReference>
<dbReference type="RefSeq" id="WP_074813266.1">
    <property type="nucleotide sequence ID" value="NZ_FOJX01000002.1"/>
</dbReference>
<keyword evidence="1" id="KW-0472">Membrane</keyword>
<keyword evidence="1" id="KW-1133">Transmembrane helix</keyword>
<feature type="transmembrane region" description="Helical" evidence="1">
    <location>
        <begin position="6"/>
        <end position="28"/>
    </location>
</feature>
<name>A0A1I0W2H4_SELRU</name>
<gene>
    <name evidence="2" type="ORF">SAMN05216587_10241</name>
</gene>
<accession>A0A1I0W2H4</accession>
<evidence type="ECO:0000313" key="2">
    <source>
        <dbReference type="EMBL" id="SFA82440.1"/>
    </source>
</evidence>
<dbReference type="Proteomes" id="UP000183843">
    <property type="component" value="Unassembled WGS sequence"/>
</dbReference>
<dbReference type="AlphaFoldDB" id="A0A1I0W2H4"/>
<evidence type="ECO:0000313" key="3">
    <source>
        <dbReference type="Proteomes" id="UP000183843"/>
    </source>
</evidence>
<protein>
    <recommendedName>
        <fullName evidence="4">DUF3592 domain-containing protein</fullName>
    </recommendedName>
</protein>
<evidence type="ECO:0008006" key="4">
    <source>
        <dbReference type="Google" id="ProtNLM"/>
    </source>
</evidence>
<feature type="transmembrane region" description="Helical" evidence="1">
    <location>
        <begin position="119"/>
        <end position="139"/>
    </location>
</feature>
<organism evidence="2 3">
    <name type="scientific">Selenomonas ruminantium</name>
    <dbReference type="NCBI Taxonomy" id="971"/>
    <lineage>
        <taxon>Bacteria</taxon>
        <taxon>Bacillati</taxon>
        <taxon>Bacillota</taxon>
        <taxon>Negativicutes</taxon>
        <taxon>Selenomonadales</taxon>
        <taxon>Selenomonadaceae</taxon>
        <taxon>Selenomonas</taxon>
    </lineage>
</organism>
<sequence>MEQIVVWAVPAAALFFSLLFFILSKVLYRSHLQKFATYTAEVQGVLVGWQYHHSTYRAGVDGWFPIVSYDVGGEHYEKEEPIAYPKEGEAGIATVIHYDPEAPYKFYMNKEIYLRQVRVFRLASYTALFVSLVFFYIVYELVG</sequence>
<evidence type="ECO:0000256" key="1">
    <source>
        <dbReference type="SAM" id="Phobius"/>
    </source>
</evidence>
<keyword evidence="1" id="KW-0812">Transmembrane</keyword>